<proteinExistence type="predicted"/>
<dbReference type="AlphaFoldDB" id="A0A7S6VYN8"/>
<dbReference type="Proteomes" id="UP000593966">
    <property type="component" value="Chromosome"/>
</dbReference>
<gene>
    <name evidence="2" type="ORF">G0028_16030</name>
</gene>
<protein>
    <submittedName>
        <fullName evidence="2">Uncharacterized protein</fullName>
    </submittedName>
</protein>
<feature type="region of interest" description="Disordered" evidence="1">
    <location>
        <begin position="35"/>
        <end position="84"/>
    </location>
</feature>
<sequence>MHINSSHDILRKKAESRRLDIQVRWFLRKQKKQCPDQLPTGYSGLNDKSKQPEWTSSQHAMRQTMTSSQHAMRQTMTSSVSKKRPVLKTIEKPLTAEQQRQKYNFDEKHKALKADLDTFTGKCLKHGETLFKVYKSNQKHHCIECKAEIFKRKKELAA</sequence>
<evidence type="ECO:0000256" key="1">
    <source>
        <dbReference type="SAM" id="MobiDB-lite"/>
    </source>
</evidence>
<name>A0A7S6VYN8_9GAMM</name>
<keyword evidence="3" id="KW-1185">Reference proteome</keyword>
<evidence type="ECO:0000313" key="2">
    <source>
        <dbReference type="EMBL" id="QOW47265.1"/>
    </source>
</evidence>
<accession>A0A7S6VYN8</accession>
<feature type="compositionally biased region" description="Polar residues" evidence="1">
    <location>
        <begin position="52"/>
        <end position="80"/>
    </location>
</feature>
<dbReference type="EMBL" id="CP048659">
    <property type="protein sequence ID" value="QOW47265.1"/>
    <property type="molecule type" value="Genomic_DNA"/>
</dbReference>
<evidence type="ECO:0000313" key="3">
    <source>
        <dbReference type="Proteomes" id="UP000593966"/>
    </source>
</evidence>
<reference evidence="2 3" key="1">
    <citation type="submission" date="2020-02" db="EMBL/GenBank/DDBJ databases">
        <title>Tigecycline-resistant Acinetobacter species from pigs and migratory birds.</title>
        <authorList>
            <person name="Chen C."/>
            <person name="Sun J."/>
            <person name="Liao X.-P."/>
            <person name="Liu Y.-H."/>
        </authorList>
    </citation>
    <scope>NUCLEOTIDE SEQUENCE [LARGE SCALE GENOMIC DNA]</scope>
    <source>
        <strain evidence="2 3">YH12207_T</strain>
    </source>
</reference>
<organism evidence="2 3">
    <name type="scientific">Acinetobacter piscicola</name>
    <dbReference type="NCBI Taxonomy" id="2006115"/>
    <lineage>
        <taxon>Bacteria</taxon>
        <taxon>Pseudomonadati</taxon>
        <taxon>Pseudomonadota</taxon>
        <taxon>Gammaproteobacteria</taxon>
        <taxon>Moraxellales</taxon>
        <taxon>Moraxellaceae</taxon>
        <taxon>Acinetobacter</taxon>
    </lineage>
</organism>
<dbReference type="RefSeq" id="WP_180045012.1">
    <property type="nucleotide sequence ID" value="NZ_CP048659.1"/>
</dbReference>